<dbReference type="GO" id="GO:0140359">
    <property type="term" value="F:ABC-type transporter activity"/>
    <property type="evidence" value="ECO:0007669"/>
    <property type="project" value="InterPro"/>
</dbReference>
<evidence type="ECO:0000256" key="5">
    <source>
        <dbReference type="ARBA" id="ARBA00022741"/>
    </source>
</evidence>
<proteinExistence type="predicted"/>
<dbReference type="AlphaFoldDB" id="A0A2P4Y7T5"/>
<sequence length="346" mass="38830">MMKTGNKRQLNLDDLWELESENRSVNAFADFEKHYNRHDKSIIKAIVTTYGSGFALFELSSLFSTGCDLFAAVVLKHVITAFAAPEIDMYSLCLWFGVFFTSRLMEAIFSTHARYHVDIVTLRLKAALKALLFRKSMRCNKNNDDELEISNLVSSDIGNVIWAGYVINSVWTIPIQIVVVVYMLYTVIDVAAFAGLAVIAISLIATSVITKYSGNTFEDVMMYKDTRMKTIKEVFNAIHVVKLNAWEGKFADKIKKLRATELSAVKRYMYLSAAETFLMWVSPVAVSTVSFAVYALVMEKTLTAAKVFTAIALFDALNEPLEELPSAIQACIEAKVSINRFSNYLA</sequence>
<keyword evidence="4" id="KW-0677">Repeat</keyword>
<keyword evidence="2" id="KW-0813">Transport</keyword>
<evidence type="ECO:0000256" key="2">
    <source>
        <dbReference type="ARBA" id="ARBA00022448"/>
    </source>
</evidence>
<dbReference type="OrthoDB" id="74382at2759"/>
<keyword evidence="5" id="KW-0547">Nucleotide-binding</keyword>
<dbReference type="PROSITE" id="PS50929">
    <property type="entry name" value="ABC_TM1F"/>
    <property type="match status" value="1"/>
</dbReference>
<keyword evidence="3 9" id="KW-0812">Transmembrane</keyword>
<dbReference type="SUPFAM" id="SSF90123">
    <property type="entry name" value="ABC transporter transmembrane region"/>
    <property type="match status" value="1"/>
</dbReference>
<keyword evidence="12" id="KW-1185">Reference proteome</keyword>
<protein>
    <submittedName>
        <fullName evidence="11">ATP-binding cassette (ABC) Superfamily</fullName>
    </submittedName>
</protein>
<evidence type="ECO:0000256" key="6">
    <source>
        <dbReference type="ARBA" id="ARBA00022840"/>
    </source>
</evidence>
<gene>
    <name evidence="11" type="ORF">PHPALM_9237</name>
</gene>
<evidence type="ECO:0000256" key="8">
    <source>
        <dbReference type="ARBA" id="ARBA00023136"/>
    </source>
</evidence>
<comment type="caution">
    <text evidence="11">The sequence shown here is derived from an EMBL/GenBank/DDBJ whole genome shotgun (WGS) entry which is preliminary data.</text>
</comment>
<evidence type="ECO:0000256" key="7">
    <source>
        <dbReference type="ARBA" id="ARBA00022989"/>
    </source>
</evidence>
<evidence type="ECO:0000256" key="9">
    <source>
        <dbReference type="SAM" id="Phobius"/>
    </source>
</evidence>
<feature type="transmembrane region" description="Helical" evidence="9">
    <location>
        <begin position="160"/>
        <end position="185"/>
    </location>
</feature>
<reference evidence="11 12" key="1">
    <citation type="journal article" date="2017" name="Genome Biol. Evol.">
        <title>Phytophthora megakarya and P. palmivora, closely related causal agents of cacao black pod rot, underwent increases in genome sizes and gene numbers by different mechanisms.</title>
        <authorList>
            <person name="Ali S.S."/>
            <person name="Shao J."/>
            <person name="Lary D.J."/>
            <person name="Kronmiller B."/>
            <person name="Shen D."/>
            <person name="Strem M.D."/>
            <person name="Amoako-Attah I."/>
            <person name="Akrofi A.Y."/>
            <person name="Begoude B.A."/>
            <person name="Ten Hoopen G.M."/>
            <person name="Coulibaly K."/>
            <person name="Kebe B.I."/>
            <person name="Melnick R.L."/>
            <person name="Guiltinan M.J."/>
            <person name="Tyler B.M."/>
            <person name="Meinhardt L.W."/>
            <person name="Bailey B.A."/>
        </authorList>
    </citation>
    <scope>NUCLEOTIDE SEQUENCE [LARGE SCALE GENOMIC DNA]</scope>
    <source>
        <strain evidence="12">sbr112.9</strain>
    </source>
</reference>
<dbReference type="PANTHER" id="PTHR24223">
    <property type="entry name" value="ATP-BINDING CASSETTE SUB-FAMILY C"/>
    <property type="match status" value="1"/>
</dbReference>
<feature type="transmembrane region" description="Helical" evidence="9">
    <location>
        <begin position="277"/>
        <end position="297"/>
    </location>
</feature>
<keyword evidence="8 9" id="KW-0472">Membrane</keyword>
<dbReference type="GO" id="GO:0005524">
    <property type="term" value="F:ATP binding"/>
    <property type="evidence" value="ECO:0007669"/>
    <property type="project" value="UniProtKB-KW"/>
</dbReference>
<accession>A0A2P4Y7T5</accession>
<dbReference type="InterPro" id="IPR011527">
    <property type="entry name" value="ABC1_TM_dom"/>
</dbReference>
<dbReference type="FunFam" id="1.20.1560.10:FF:000006">
    <property type="entry name" value="ATP-binding cassette, sub-family C (CFTR/MRP), member 9"/>
    <property type="match status" value="1"/>
</dbReference>
<evidence type="ECO:0000256" key="3">
    <source>
        <dbReference type="ARBA" id="ARBA00022692"/>
    </source>
</evidence>
<dbReference type="InterPro" id="IPR044746">
    <property type="entry name" value="ABCC_6TM_D1"/>
</dbReference>
<dbReference type="PANTHER" id="PTHR24223:SF443">
    <property type="entry name" value="MULTIDRUG-RESISTANCE LIKE PROTEIN 1, ISOFORM I"/>
    <property type="match status" value="1"/>
</dbReference>
<feature type="transmembrane region" description="Helical" evidence="9">
    <location>
        <begin position="191"/>
        <end position="212"/>
    </location>
</feature>
<dbReference type="Gene3D" id="1.20.1560.10">
    <property type="entry name" value="ABC transporter type 1, transmembrane domain"/>
    <property type="match status" value="1"/>
</dbReference>
<evidence type="ECO:0000256" key="1">
    <source>
        <dbReference type="ARBA" id="ARBA00004127"/>
    </source>
</evidence>
<evidence type="ECO:0000313" key="11">
    <source>
        <dbReference type="EMBL" id="POM73868.1"/>
    </source>
</evidence>
<evidence type="ECO:0000256" key="4">
    <source>
        <dbReference type="ARBA" id="ARBA00022737"/>
    </source>
</evidence>
<dbReference type="InterPro" id="IPR036640">
    <property type="entry name" value="ABC1_TM_sf"/>
</dbReference>
<comment type="subcellular location">
    <subcellularLocation>
        <location evidence="1">Endomembrane system</location>
        <topology evidence="1">Multi-pass membrane protein</topology>
    </subcellularLocation>
</comment>
<name>A0A2P4Y7T5_9STRA</name>
<dbReference type="CDD" id="cd18579">
    <property type="entry name" value="ABC_6TM_ABCC_D1"/>
    <property type="match status" value="1"/>
</dbReference>
<dbReference type="EMBL" id="NCKW01004983">
    <property type="protein sequence ID" value="POM73868.1"/>
    <property type="molecule type" value="Genomic_DNA"/>
</dbReference>
<dbReference type="Pfam" id="PF00664">
    <property type="entry name" value="ABC_membrane"/>
    <property type="match status" value="1"/>
</dbReference>
<feature type="domain" description="ABC transmembrane type-1" evidence="10">
    <location>
        <begin position="59"/>
        <end position="333"/>
    </location>
</feature>
<evidence type="ECO:0000313" key="12">
    <source>
        <dbReference type="Proteomes" id="UP000237271"/>
    </source>
</evidence>
<dbReference type="InterPro" id="IPR050173">
    <property type="entry name" value="ABC_transporter_C-like"/>
</dbReference>
<dbReference type="GO" id="GO:0012505">
    <property type="term" value="C:endomembrane system"/>
    <property type="evidence" value="ECO:0007669"/>
    <property type="project" value="UniProtKB-SubCell"/>
</dbReference>
<dbReference type="GO" id="GO:0016020">
    <property type="term" value="C:membrane"/>
    <property type="evidence" value="ECO:0007669"/>
    <property type="project" value="InterPro"/>
</dbReference>
<evidence type="ECO:0000259" key="10">
    <source>
        <dbReference type="PROSITE" id="PS50929"/>
    </source>
</evidence>
<keyword evidence="6 11" id="KW-0067">ATP-binding</keyword>
<dbReference type="Proteomes" id="UP000237271">
    <property type="component" value="Unassembled WGS sequence"/>
</dbReference>
<keyword evidence="7 9" id="KW-1133">Transmembrane helix</keyword>
<organism evidence="11 12">
    <name type="scientific">Phytophthora palmivora</name>
    <dbReference type="NCBI Taxonomy" id="4796"/>
    <lineage>
        <taxon>Eukaryota</taxon>
        <taxon>Sar</taxon>
        <taxon>Stramenopiles</taxon>
        <taxon>Oomycota</taxon>
        <taxon>Peronosporomycetes</taxon>
        <taxon>Peronosporales</taxon>
        <taxon>Peronosporaceae</taxon>
        <taxon>Phytophthora</taxon>
    </lineage>
</organism>